<dbReference type="PANTHER" id="PTHR39329:SF1">
    <property type="entry name" value="ETHANOLAMINE AMMONIA-LYASE LARGE SUBUNIT"/>
    <property type="match status" value="1"/>
</dbReference>
<dbReference type="UniPathway" id="UPA00560"/>
<dbReference type="Gene3D" id="2.30.170.30">
    <property type="entry name" value="ethanolamine ammonia-lyase heavy chain domain like"/>
    <property type="match status" value="1"/>
</dbReference>
<feature type="binding site" evidence="1">
    <location>
        <position position="295"/>
    </location>
    <ligand>
        <name>adenosylcob(III)alamin</name>
        <dbReference type="ChEBI" id="CHEBI:18408"/>
    </ligand>
</feature>
<comment type="catalytic activity">
    <reaction evidence="1">
        <text>ethanolamine = acetaldehyde + NH4(+)</text>
        <dbReference type="Rhea" id="RHEA:15313"/>
        <dbReference type="ChEBI" id="CHEBI:15343"/>
        <dbReference type="ChEBI" id="CHEBI:28938"/>
        <dbReference type="ChEBI" id="CHEBI:57603"/>
        <dbReference type="EC" id="4.3.1.7"/>
    </reaction>
</comment>
<evidence type="ECO:0000256" key="1">
    <source>
        <dbReference type="HAMAP-Rule" id="MF_00861"/>
    </source>
</evidence>
<keyword evidence="1" id="KW-1283">Bacterial microcompartment</keyword>
<dbReference type="InterPro" id="IPR013785">
    <property type="entry name" value="Aldolase_TIM"/>
</dbReference>
<proteinExistence type="inferred from homology"/>
<dbReference type="InterPro" id="IPR044939">
    <property type="entry name" value="EutB_dom_2_sf"/>
</dbReference>
<dbReference type="Pfam" id="PF06751">
    <property type="entry name" value="EutB"/>
    <property type="match status" value="1"/>
</dbReference>
<feature type="binding site" evidence="1">
    <location>
        <position position="194"/>
    </location>
    <ligand>
        <name>adenosylcob(III)alamin</name>
        <dbReference type="ChEBI" id="CHEBI:18408"/>
    </ligand>
</feature>
<dbReference type="GO" id="GO:0046336">
    <property type="term" value="P:ethanolamine catabolic process"/>
    <property type="evidence" value="ECO:0007669"/>
    <property type="project" value="UniProtKB-UniRule"/>
</dbReference>
<keyword evidence="1" id="KW-0846">Cobalamin</keyword>
<dbReference type="GO" id="GO:0031471">
    <property type="term" value="C:ethanolamine degradation polyhedral organelle"/>
    <property type="evidence" value="ECO:0007669"/>
    <property type="project" value="UniProtKB-UniRule"/>
</dbReference>
<dbReference type="KEGG" id="seds:AAY24_03100"/>
<name>A0A0F7JVU4_9GAMM</name>
<dbReference type="PANTHER" id="PTHR39329">
    <property type="entry name" value="ETHANOLAMINE AMMONIA-LYASE HEAVY CHAIN"/>
    <property type="match status" value="1"/>
</dbReference>
<dbReference type="AlphaFoldDB" id="A0A0F7JVU4"/>
<dbReference type="EMBL" id="CP011412">
    <property type="protein sequence ID" value="AKH19504.1"/>
    <property type="molecule type" value="Genomic_DNA"/>
</dbReference>
<dbReference type="FunFam" id="3.20.20.70:FF:000055">
    <property type="entry name" value="Ethanolamine ammonia-lyase heavy chain"/>
    <property type="match status" value="1"/>
</dbReference>
<dbReference type="RefSeq" id="WP_046858442.1">
    <property type="nucleotide sequence ID" value="NZ_CP011412.1"/>
</dbReference>
<organism evidence="2 3">
    <name type="scientific">Sedimenticola thiotaurini</name>
    <dbReference type="NCBI Taxonomy" id="1543721"/>
    <lineage>
        <taxon>Bacteria</taxon>
        <taxon>Pseudomonadati</taxon>
        <taxon>Pseudomonadota</taxon>
        <taxon>Gammaproteobacteria</taxon>
        <taxon>Chromatiales</taxon>
        <taxon>Sedimenticolaceae</taxon>
        <taxon>Sedimenticola</taxon>
    </lineage>
</organism>
<dbReference type="Gene3D" id="1.10.220.70">
    <property type="entry name" value="lyase"/>
    <property type="match status" value="1"/>
</dbReference>
<dbReference type="GO" id="GO:0009350">
    <property type="term" value="C:ethanolamine ammonia-lyase complex"/>
    <property type="evidence" value="ECO:0007669"/>
    <property type="project" value="UniProtKB-UniRule"/>
</dbReference>
<dbReference type="Gene3D" id="3.20.20.70">
    <property type="entry name" value="Aldolase class I"/>
    <property type="match status" value="1"/>
</dbReference>
<dbReference type="GO" id="GO:0006520">
    <property type="term" value="P:amino acid metabolic process"/>
    <property type="evidence" value="ECO:0007669"/>
    <property type="project" value="InterPro"/>
</dbReference>
<feature type="binding site" evidence="1">
    <location>
        <position position="193"/>
    </location>
    <ligand>
        <name>substrate</name>
    </ligand>
</feature>
<comment type="subunit">
    <text evidence="1">The basic unit is a heterodimer which dimerizes to form tetramers. The heterotetramers trimerize; 6 large subunits form a core ring with 6 small subunits projecting outwards.</text>
</comment>
<gene>
    <name evidence="1" type="primary">eutB</name>
    <name evidence="2" type="ORF">AAY24_03100</name>
</gene>
<dbReference type="InterPro" id="IPR044941">
    <property type="entry name" value="EutB_N_sf"/>
</dbReference>
<keyword evidence="1" id="KW-0170">Cobalt</keyword>
<dbReference type="PIRSF" id="PIRSF018788">
    <property type="entry name" value="EutB"/>
    <property type="match status" value="1"/>
</dbReference>
<accession>A0A0F7JVU4</accession>
<dbReference type="NCBIfam" id="NF011649">
    <property type="entry name" value="PRK15067.1"/>
    <property type="match status" value="1"/>
</dbReference>
<feature type="binding site" evidence="1">
    <location>
        <position position="401"/>
    </location>
    <ligand>
        <name>adenosylcob(III)alamin</name>
        <dbReference type="ChEBI" id="CHEBI:18408"/>
    </ligand>
</feature>
<sequence>MKLRTTLFNQVYQFRDVKDVLAKANELRSGDVLAGVAASSAQERVAAKQVLSEMRLETLRENPVVPYEEDAITRVIQDSVNTAIYEEIKNWTVSELREYILDDTPTHEDYERLRRGLTSEMVAAVCKICSNADLMVGAKKLYVVSKANCTTGLPGRFSSRLQPNDTRDDIDSIIVQTYEGLSYGCGDAVIGVNPVTESVENTRRILEAIKEVTDKWDIPTQGCVLAHVSNQMEAIEKGAPGGLIFQSLSGTEKGLAEFGVTVELLDEAYELGKHYCKLAGPNMMYFETGQGTALSANAHHGADQVTIEARNYGLAKRYNPHMLNTVVGFIGPEYLFNHQQITRAALEDHFMGKLTGIPMGCDACYTNHADTDQNSNENLTVLLAAAGCNYVMSLPLGDDIMLNYQTTGYHDVVTARRLLGYRPAPEFEAWMERMGLMENGELTARAGDPSIFFD</sequence>
<comment type="cofactor">
    <cofactor evidence="1">
        <name>adenosylcob(III)alamin</name>
        <dbReference type="ChEBI" id="CHEBI:18408"/>
    </cofactor>
    <text evidence="1">Binds between the large and small subunits.</text>
</comment>
<evidence type="ECO:0000313" key="3">
    <source>
        <dbReference type="Proteomes" id="UP000034410"/>
    </source>
</evidence>
<feature type="binding site" evidence="1">
    <location>
        <position position="362"/>
    </location>
    <ligand>
        <name>substrate</name>
    </ligand>
</feature>
<dbReference type="GO" id="GO:0008851">
    <property type="term" value="F:ethanolamine ammonia-lyase activity"/>
    <property type="evidence" value="ECO:0007669"/>
    <property type="project" value="UniProtKB-UniRule"/>
</dbReference>
<dbReference type="FunFam" id="2.30.170.30:FF:000001">
    <property type="entry name" value="Ethanolamine ammonia-lyase heavy chain"/>
    <property type="match status" value="1"/>
</dbReference>
<dbReference type="GO" id="GO:0031419">
    <property type="term" value="F:cobalamin binding"/>
    <property type="evidence" value="ECO:0007669"/>
    <property type="project" value="UniProtKB-UniRule"/>
</dbReference>
<dbReference type="GO" id="GO:0005829">
    <property type="term" value="C:cytosol"/>
    <property type="evidence" value="ECO:0007669"/>
    <property type="project" value="TreeGrafter"/>
</dbReference>
<keyword evidence="3" id="KW-1185">Reference proteome</keyword>
<dbReference type="HAMAP" id="MF_00861">
    <property type="entry name" value="EutB"/>
    <property type="match status" value="1"/>
</dbReference>
<dbReference type="InterPro" id="IPR010628">
    <property type="entry name" value="EutB"/>
</dbReference>
<reference evidence="2 3" key="1">
    <citation type="journal article" date="2015" name="Genome Announc.">
        <title>Complete Genome Sequence of Sedimenticola thiotaurini Strain SIP-G1, a Polyphosphate- and Polyhydroxyalkanoate-Accumulating Sulfur-Oxidizing Gammaproteobacterium Isolated from Salt Marsh Sediments.</title>
        <authorList>
            <person name="Flood B.E."/>
            <person name="Jones D.S."/>
            <person name="Bailey J.V."/>
        </authorList>
    </citation>
    <scope>NUCLEOTIDE SEQUENCE [LARGE SCALE GENOMIC DNA]</scope>
    <source>
        <strain evidence="2 3">SIP-G1</strain>
    </source>
</reference>
<comment type="pathway">
    <text evidence="1">Amine and polyamine degradation; ethanolamine degradation.</text>
</comment>
<dbReference type="EC" id="4.3.1.7" evidence="1"/>
<dbReference type="Proteomes" id="UP000034410">
    <property type="component" value="Chromosome"/>
</dbReference>
<dbReference type="PATRIC" id="fig|1543721.4.peg.650"/>
<comment type="function">
    <text evidence="1">Catalyzes the deamination of various vicinal amino-alcohols to oxo compounds. Allows this organism to utilize ethanolamine as the sole source of nitrogen and carbon in the presence of vitamin B12.</text>
</comment>
<feature type="binding site" evidence="1">
    <location>
        <position position="246"/>
    </location>
    <ligand>
        <name>adenosylcob(III)alamin</name>
        <dbReference type="ChEBI" id="CHEBI:18408"/>
    </ligand>
</feature>
<evidence type="ECO:0000313" key="2">
    <source>
        <dbReference type="EMBL" id="AKH19504.1"/>
    </source>
</evidence>
<comment type="similarity">
    <text evidence="1">Belongs to the EutB family.</text>
</comment>
<keyword evidence="1 2" id="KW-0456">Lyase</keyword>
<feature type="binding site" evidence="1">
    <location>
        <position position="287"/>
    </location>
    <ligand>
        <name>substrate</name>
    </ligand>
</feature>
<feature type="binding site" evidence="1">
    <location>
        <begin position="160"/>
        <end position="162"/>
    </location>
    <ligand>
        <name>substrate</name>
    </ligand>
</feature>
<comment type="subcellular location">
    <subcellularLocation>
        <location evidence="1">Bacterial microcompartment</location>
    </subcellularLocation>
</comment>
<protein>
    <recommendedName>
        <fullName evidence="1">Ethanolamine ammonia-lyase large subunit</fullName>
        <shortName evidence="1">EAL large subunit</shortName>
        <ecNumber evidence="1">4.3.1.7</ecNumber>
    </recommendedName>
</protein>
<dbReference type="OrthoDB" id="9770909at2"/>